<keyword evidence="2" id="KW-0436">Ligase</keyword>
<dbReference type="GO" id="GO:0006094">
    <property type="term" value="P:gluconeogenesis"/>
    <property type="evidence" value="ECO:0007669"/>
    <property type="project" value="InterPro"/>
</dbReference>
<keyword evidence="1" id="KW-0963">Cytoplasm</keyword>
<dbReference type="GO" id="GO:0036356">
    <property type="term" value="F:cyclic 2,3-diphosphoglycerate synthetase activity"/>
    <property type="evidence" value="ECO:0007669"/>
    <property type="project" value="InterPro"/>
</dbReference>
<dbReference type="HAMAP" id="MF_01908">
    <property type="entry name" value="Cyc_PG_syn"/>
    <property type="match status" value="1"/>
</dbReference>
<accession>A0A0F9S153</accession>
<reference evidence="5" key="1">
    <citation type="journal article" date="2015" name="Nature">
        <title>Complex archaea that bridge the gap between prokaryotes and eukaryotes.</title>
        <authorList>
            <person name="Spang A."/>
            <person name="Saw J.H."/>
            <person name="Jorgensen S.L."/>
            <person name="Zaremba-Niedzwiedzka K."/>
            <person name="Martijn J."/>
            <person name="Lind A.E."/>
            <person name="van Eijk R."/>
            <person name="Schleper C."/>
            <person name="Guy L."/>
            <person name="Ettema T.J."/>
        </authorList>
    </citation>
    <scope>NUCLEOTIDE SEQUENCE</scope>
</reference>
<dbReference type="AlphaFoldDB" id="A0A0F9S153"/>
<proteinExistence type="inferred from homology"/>
<evidence type="ECO:0000256" key="2">
    <source>
        <dbReference type="ARBA" id="ARBA00022598"/>
    </source>
</evidence>
<dbReference type="GO" id="GO:0005524">
    <property type="term" value="F:ATP binding"/>
    <property type="evidence" value="ECO:0007669"/>
    <property type="project" value="UniProtKB-KW"/>
</dbReference>
<dbReference type="InterPro" id="IPR016557">
    <property type="entry name" value="Cyc_diphosphoglycerate_synth"/>
</dbReference>
<dbReference type="PIRSF" id="PIRSF009445">
    <property type="entry name" value="Cyc_PG_syn"/>
    <property type="match status" value="1"/>
</dbReference>
<evidence type="ECO:0000256" key="4">
    <source>
        <dbReference type="ARBA" id="ARBA00022840"/>
    </source>
</evidence>
<name>A0A0F9S153_9ZZZZ</name>
<dbReference type="EMBL" id="LAZR01003005">
    <property type="protein sequence ID" value="KKN23093.1"/>
    <property type="molecule type" value="Genomic_DNA"/>
</dbReference>
<keyword evidence="4" id="KW-0067">ATP-binding</keyword>
<dbReference type="InterPro" id="IPR027417">
    <property type="entry name" value="P-loop_NTPase"/>
</dbReference>
<keyword evidence="3" id="KW-0547">Nucleotide-binding</keyword>
<evidence type="ECO:0000256" key="3">
    <source>
        <dbReference type="ARBA" id="ARBA00022741"/>
    </source>
</evidence>
<gene>
    <name evidence="5" type="ORF">LCGC14_0908370</name>
</gene>
<evidence type="ECO:0008006" key="6">
    <source>
        <dbReference type="Google" id="ProtNLM"/>
    </source>
</evidence>
<protein>
    <recommendedName>
        <fullName evidence="6">Cyclic 2,3-diphosphoglycerate synthetase</fullName>
    </recommendedName>
</protein>
<evidence type="ECO:0000313" key="5">
    <source>
        <dbReference type="EMBL" id="KKN23093.1"/>
    </source>
</evidence>
<comment type="caution">
    <text evidence="5">The sequence shown here is derived from an EMBL/GenBank/DDBJ whole genome shotgun (WGS) entry which is preliminary data.</text>
</comment>
<organism evidence="5">
    <name type="scientific">marine sediment metagenome</name>
    <dbReference type="NCBI Taxonomy" id="412755"/>
    <lineage>
        <taxon>unclassified sequences</taxon>
        <taxon>metagenomes</taxon>
        <taxon>ecological metagenomes</taxon>
    </lineage>
</organism>
<dbReference type="Gene3D" id="3.40.50.300">
    <property type="entry name" value="P-loop containing nucleotide triphosphate hydrolases"/>
    <property type="match status" value="1"/>
</dbReference>
<sequence>MNADTTQLKSAIALIDGEHYLPVTKSALDKISEDYELKAAVFIGGTEKIADDKDLAQLGVNVIKEEPVEPAFIKALEDLRPDIVVDLSDEPVLDYRRRFKLASIALRRNISYIGADFYFQPPHLHDMLNKPSLGIIGTGKRVGKTAISAYVSRLYKQRLSPVIIAMGRGGPEEPEVLEGDKIELTPQALLEQSKMGKHAASDYYEDALMSRVRTIGCRRAGGGLAGEPFVSNVLEGAKIAKKLDNDLVILEGSGATIPPIKADKNILVIGAYQNTEDVAGYFGPYRLMSADLIILTMSEEPQASPEKIKEMEEAIRTIRPDIEIIRTVLRPKPLSDISGKRIFIATTAKNGLENIKGHIESAYKGNVVAISNELSNRPLLKKAIAESPDFDVLITELKAAAVDVATSVALDLKKEVVYMDNDPMTVDGKDLDQALWKLCPAID</sequence>
<dbReference type="GO" id="GO:0016874">
    <property type="term" value="F:ligase activity"/>
    <property type="evidence" value="ECO:0007669"/>
    <property type="project" value="UniProtKB-KW"/>
</dbReference>
<dbReference type="GO" id="GO:0005737">
    <property type="term" value="C:cytoplasm"/>
    <property type="evidence" value="ECO:0007669"/>
    <property type="project" value="InterPro"/>
</dbReference>
<evidence type="ECO:0000256" key="1">
    <source>
        <dbReference type="ARBA" id="ARBA00022490"/>
    </source>
</evidence>